<sequence length="286" mass="29947">MNPDIIKLLLITFCISGIGAENCEEVTASVDAKSFVVKSNVTGCQYRVKSDSGKAVKVYVNDTSGTNCVKVTIGGQTDTLCPKSSTTAFSSTSAIDVSADSVTTTTATTTVTPTTTKASSPPASASEGENKGNSKDTSKGNGAVSQEGDNDGKEKSKKEKKAIMEMSKMGVPVAGANRLMRQARDASTTAGSDDVTVYYVLDAVGFGDDVVVYDTVLAAPAVVIVTDSSLTWIRELDVNSFFLPFGQSVSDSSPLATFAQLVPLVDWKAIKILTVKRSAFKTSQSV</sequence>
<evidence type="ECO:0000313" key="3">
    <source>
        <dbReference type="EMBL" id="VDP88347.1"/>
    </source>
</evidence>
<proteinExistence type="predicted"/>
<accession>A0A183AWJ4</accession>
<keyword evidence="2" id="KW-0732">Signal</keyword>
<feature type="compositionally biased region" description="Basic and acidic residues" evidence="1">
    <location>
        <begin position="128"/>
        <end position="138"/>
    </location>
</feature>
<organism evidence="5">
    <name type="scientific">Echinostoma caproni</name>
    <dbReference type="NCBI Taxonomy" id="27848"/>
    <lineage>
        <taxon>Eukaryota</taxon>
        <taxon>Metazoa</taxon>
        <taxon>Spiralia</taxon>
        <taxon>Lophotrochozoa</taxon>
        <taxon>Platyhelminthes</taxon>
        <taxon>Trematoda</taxon>
        <taxon>Digenea</taxon>
        <taxon>Plagiorchiida</taxon>
        <taxon>Echinostomata</taxon>
        <taxon>Echinostomatoidea</taxon>
        <taxon>Echinostomatidae</taxon>
        <taxon>Echinostoma</taxon>
    </lineage>
</organism>
<feature type="signal peptide" evidence="2">
    <location>
        <begin position="1"/>
        <end position="20"/>
    </location>
</feature>
<dbReference type="WBParaSite" id="ECPE_0001136401-mRNA-1">
    <property type="protein sequence ID" value="ECPE_0001136401-mRNA-1"/>
    <property type="gene ID" value="ECPE_0001136401"/>
</dbReference>
<feature type="compositionally biased region" description="Basic and acidic residues" evidence="1">
    <location>
        <begin position="150"/>
        <end position="161"/>
    </location>
</feature>
<keyword evidence="4" id="KW-1185">Reference proteome</keyword>
<reference evidence="5" key="1">
    <citation type="submission" date="2016-06" db="UniProtKB">
        <authorList>
            <consortium name="WormBaseParasite"/>
        </authorList>
    </citation>
    <scope>IDENTIFICATION</scope>
</reference>
<evidence type="ECO:0000256" key="2">
    <source>
        <dbReference type="SAM" id="SignalP"/>
    </source>
</evidence>
<reference evidence="3 4" key="2">
    <citation type="submission" date="2018-11" db="EMBL/GenBank/DDBJ databases">
        <authorList>
            <consortium name="Pathogen Informatics"/>
        </authorList>
    </citation>
    <scope>NUCLEOTIDE SEQUENCE [LARGE SCALE GENOMIC DNA]</scope>
    <source>
        <strain evidence="3 4">Egypt</strain>
    </source>
</reference>
<dbReference type="EMBL" id="UZAN01050629">
    <property type="protein sequence ID" value="VDP88347.1"/>
    <property type="molecule type" value="Genomic_DNA"/>
</dbReference>
<dbReference type="AlphaFoldDB" id="A0A183AWJ4"/>
<evidence type="ECO:0000313" key="5">
    <source>
        <dbReference type="WBParaSite" id="ECPE_0001136401-mRNA-1"/>
    </source>
</evidence>
<feature type="region of interest" description="Disordered" evidence="1">
    <location>
        <begin position="100"/>
        <end position="161"/>
    </location>
</feature>
<evidence type="ECO:0000313" key="4">
    <source>
        <dbReference type="Proteomes" id="UP000272942"/>
    </source>
</evidence>
<feature type="chain" id="PRO_5043138229" evidence="2">
    <location>
        <begin position="21"/>
        <end position="286"/>
    </location>
</feature>
<evidence type="ECO:0000256" key="1">
    <source>
        <dbReference type="SAM" id="MobiDB-lite"/>
    </source>
</evidence>
<gene>
    <name evidence="3" type="ORF">ECPE_LOCUS11329</name>
</gene>
<protein>
    <submittedName>
        <fullName evidence="5">Peptidase A1 domain-containing protein</fullName>
    </submittedName>
</protein>
<dbReference type="Proteomes" id="UP000272942">
    <property type="component" value="Unassembled WGS sequence"/>
</dbReference>
<feature type="compositionally biased region" description="Low complexity" evidence="1">
    <location>
        <begin position="100"/>
        <end position="126"/>
    </location>
</feature>
<name>A0A183AWJ4_9TREM</name>